<name>A0A379MTQ6_9BACT</name>
<sequence length="150" mass="17557">MYVRKYDLSGIRDTTLRVVFQVDEYFGRDSMRILNRSVLGDVYARWDSSYLSGLKFQFVPKSDSTALLFCDLEDRGGRGTLLKFRRAAPDFKIYNSYEPKPFKSSGLKPGNMVPVMLFGSFWYDAELSKHFGGEPAYRFAWRTKWRRICQ</sequence>
<dbReference type="Proteomes" id="UP000255233">
    <property type="component" value="Unassembled WGS sequence"/>
</dbReference>
<dbReference type="AlphaFoldDB" id="A0A379MTQ6"/>
<dbReference type="Pfam" id="PF16444">
    <property type="entry name" value="DUF5041"/>
    <property type="match status" value="1"/>
</dbReference>
<dbReference type="InterPro" id="IPR032222">
    <property type="entry name" value="DUF5041"/>
</dbReference>
<dbReference type="OrthoDB" id="9940393at2"/>
<protein>
    <submittedName>
        <fullName evidence="1">Uncharacterized protein</fullName>
    </submittedName>
</protein>
<dbReference type="RefSeq" id="WP_147288457.1">
    <property type="nucleotide sequence ID" value="NZ_UGVL01000001.1"/>
</dbReference>
<keyword evidence="2" id="KW-1185">Reference proteome</keyword>
<evidence type="ECO:0000313" key="2">
    <source>
        <dbReference type="Proteomes" id="UP000255233"/>
    </source>
</evidence>
<proteinExistence type="predicted"/>
<accession>A0A379MTQ6</accession>
<reference evidence="1 2" key="1">
    <citation type="submission" date="2018-06" db="EMBL/GenBank/DDBJ databases">
        <authorList>
            <consortium name="Pathogen Informatics"/>
            <person name="Doyle S."/>
        </authorList>
    </citation>
    <scope>NUCLEOTIDE SEQUENCE [LARGE SCALE GENOMIC DNA]</scope>
    <source>
        <strain evidence="1 2">NCTC11190</strain>
    </source>
</reference>
<organism evidence="1 2">
    <name type="scientific">Rikenella microfusus</name>
    <dbReference type="NCBI Taxonomy" id="28139"/>
    <lineage>
        <taxon>Bacteria</taxon>
        <taxon>Pseudomonadati</taxon>
        <taxon>Bacteroidota</taxon>
        <taxon>Bacteroidia</taxon>
        <taxon>Bacteroidales</taxon>
        <taxon>Rikenellaceae</taxon>
        <taxon>Rikenella</taxon>
    </lineage>
</organism>
<evidence type="ECO:0000313" key="1">
    <source>
        <dbReference type="EMBL" id="SUE34012.1"/>
    </source>
</evidence>
<dbReference type="EMBL" id="UGVL01000001">
    <property type="protein sequence ID" value="SUE34012.1"/>
    <property type="molecule type" value="Genomic_DNA"/>
</dbReference>
<gene>
    <name evidence="1" type="ORF">NCTC11190_01229</name>
</gene>